<organism evidence="1 2">
    <name type="scientific">Brachionus plicatilis</name>
    <name type="common">Marine rotifer</name>
    <name type="synonym">Brachionus muelleri</name>
    <dbReference type="NCBI Taxonomy" id="10195"/>
    <lineage>
        <taxon>Eukaryota</taxon>
        <taxon>Metazoa</taxon>
        <taxon>Spiralia</taxon>
        <taxon>Gnathifera</taxon>
        <taxon>Rotifera</taxon>
        <taxon>Eurotatoria</taxon>
        <taxon>Monogononta</taxon>
        <taxon>Pseudotrocha</taxon>
        <taxon>Ploima</taxon>
        <taxon>Brachionidae</taxon>
        <taxon>Brachionus</taxon>
    </lineage>
</organism>
<reference evidence="1 2" key="1">
    <citation type="journal article" date="2018" name="Sci. Rep.">
        <title>Genomic signatures of local adaptation to the degree of environmental predictability in rotifers.</title>
        <authorList>
            <person name="Franch-Gras L."/>
            <person name="Hahn C."/>
            <person name="Garcia-Roger E.M."/>
            <person name="Carmona M.J."/>
            <person name="Serra M."/>
            <person name="Gomez A."/>
        </authorList>
    </citation>
    <scope>NUCLEOTIDE SEQUENCE [LARGE SCALE GENOMIC DNA]</scope>
    <source>
        <strain evidence="1">HYR1</strain>
    </source>
</reference>
<name>A0A3M7QSL4_BRAPC</name>
<proteinExistence type="predicted"/>
<keyword evidence="2" id="KW-1185">Reference proteome</keyword>
<comment type="caution">
    <text evidence="1">The sequence shown here is derived from an EMBL/GenBank/DDBJ whole genome shotgun (WGS) entry which is preliminary data.</text>
</comment>
<gene>
    <name evidence="1" type="ORF">BpHYR1_031332</name>
</gene>
<accession>A0A3M7QSL4</accession>
<evidence type="ECO:0000313" key="1">
    <source>
        <dbReference type="EMBL" id="RNA13968.1"/>
    </source>
</evidence>
<dbReference type="EMBL" id="REGN01005285">
    <property type="protein sequence ID" value="RNA13968.1"/>
    <property type="molecule type" value="Genomic_DNA"/>
</dbReference>
<dbReference type="AlphaFoldDB" id="A0A3M7QSL4"/>
<dbReference type="Proteomes" id="UP000276133">
    <property type="component" value="Unassembled WGS sequence"/>
</dbReference>
<protein>
    <submittedName>
        <fullName evidence="1">Uncharacterized protein</fullName>
    </submittedName>
</protein>
<sequence length="85" mass="10479">MKRLVHLCSHFVLKNVDIMLRMIYFQNFQKAKVCDNLKFLRLRNLKINKSRINLDYCYKVIRKSNKASKSTFKKFYLDFYELKYL</sequence>
<evidence type="ECO:0000313" key="2">
    <source>
        <dbReference type="Proteomes" id="UP000276133"/>
    </source>
</evidence>